<keyword evidence="2" id="KW-0547">Nucleotide-binding</keyword>
<dbReference type="EMBL" id="CP142728">
    <property type="protein sequence ID" value="WUR03045.1"/>
    <property type="molecule type" value="Genomic_DNA"/>
</dbReference>
<feature type="compositionally biased region" description="Basic and acidic residues" evidence="1">
    <location>
        <begin position="610"/>
        <end position="636"/>
    </location>
</feature>
<dbReference type="KEGG" id="vnx:VNE69_03256"/>
<keyword evidence="2" id="KW-0347">Helicase</keyword>
<feature type="region of interest" description="Disordered" evidence="1">
    <location>
        <begin position="266"/>
        <end position="288"/>
    </location>
</feature>
<dbReference type="GeneID" id="90540852"/>
<keyword evidence="2" id="KW-0378">Hydrolase</keyword>
<evidence type="ECO:0000313" key="2">
    <source>
        <dbReference type="EMBL" id="WUR03045.1"/>
    </source>
</evidence>
<feature type="region of interest" description="Disordered" evidence="1">
    <location>
        <begin position="610"/>
        <end position="648"/>
    </location>
</feature>
<keyword evidence="3" id="KW-1185">Reference proteome</keyword>
<proteinExistence type="predicted"/>
<protein>
    <submittedName>
        <fullName evidence="2">ATP-dependent RNA helicase</fullName>
    </submittedName>
</protein>
<accession>A0AAX4JAP2</accession>
<evidence type="ECO:0000256" key="1">
    <source>
        <dbReference type="SAM" id="MobiDB-lite"/>
    </source>
</evidence>
<sequence>MIRENVCPKVLGKIKEKFVGSNICEEVNFFIEFLSLTKTTVLGELQRFSRTHKNFVPLVKACRYITKELNKEKPNHGYFIYLENMMGEPARESKDFIMNKVSLLKFCFYRKLFSYNKSDIFKSLNKKTHNPIGYNKLKNTFKTPRRLNSLKYFSIRKNMWWKKVQEQYCIVKIQRIPYGVKDLLKDLCKKNSLLENSIITARKYRRRDTFFTKIIVEKLYANLLIKTVKAKGFKVLNDNRKELEKSSKVNKKTKENIKLLSLNMMKGKEEKSRSEHSSATSDHYDGQNNKLDTEMYLTEHIKHVYADDGNSSVTFKKDGEMKYFLKKIKILSERICKNDFLDMSKNKSRKDLNDLKKFISSTTELVTIQQTYLELSHDKLEKQKMKLKNLIKNNLMDDSDQITEASKNKIEMMIENHSKEHVEQKDINSNVPNVTSSETLQLATGKNDVSNLEIINEDFLINVKNLESASKVEEEDRLSEYGKRMCLETIEVSKESKNITNEVVNTNNVKLDVADINKKAVDNHLKIISAIISGRSKAPKNGVKLYQINKDGWKSVRHTFKPKMQFGLNKNSSIKHTKLKELNRFTSIKVENLGKCIKFHKKESLTMSLGEKKNSIKEKKNSSPKMAKKESQEKSGKKINPVQPQKNRAKGLSKEALIKIIRGGCPISKCKFKFVLVGGLGVWKEHQARDAWAALLTIERKDIPLLKQFRDEESILLMLREGTCERAVKNLLDEIPEAYVCNDETFMVDFLKSKKDLILEELLWVSRINKNFIPLTEACKYIKKNLGSENLAYKNFIYLHSMMGEPARKMKDSKNE</sequence>
<dbReference type="RefSeq" id="XP_065329190.1">
    <property type="nucleotide sequence ID" value="XM_065473118.1"/>
</dbReference>
<evidence type="ECO:0000313" key="3">
    <source>
        <dbReference type="Proteomes" id="UP001334084"/>
    </source>
</evidence>
<feature type="compositionally biased region" description="Polar residues" evidence="1">
    <location>
        <begin position="277"/>
        <end position="288"/>
    </location>
</feature>
<organism evidence="2 3">
    <name type="scientific">Vairimorpha necatrix</name>
    <dbReference type="NCBI Taxonomy" id="6039"/>
    <lineage>
        <taxon>Eukaryota</taxon>
        <taxon>Fungi</taxon>
        <taxon>Fungi incertae sedis</taxon>
        <taxon>Microsporidia</taxon>
        <taxon>Nosematidae</taxon>
        <taxon>Vairimorpha</taxon>
    </lineage>
</organism>
<keyword evidence="2" id="KW-0067">ATP-binding</keyword>
<dbReference type="GO" id="GO:0004386">
    <property type="term" value="F:helicase activity"/>
    <property type="evidence" value="ECO:0007669"/>
    <property type="project" value="UniProtKB-KW"/>
</dbReference>
<name>A0AAX4JAP2_9MICR</name>
<dbReference type="AlphaFoldDB" id="A0AAX4JAP2"/>
<feature type="compositionally biased region" description="Basic and acidic residues" evidence="1">
    <location>
        <begin position="266"/>
        <end position="276"/>
    </location>
</feature>
<reference evidence="2" key="1">
    <citation type="journal article" date="2024" name="BMC Genomics">
        <title>Functional annotation of a divergent genome using sequence and structure-based similarity.</title>
        <authorList>
            <person name="Svedberg D."/>
            <person name="Winiger R.R."/>
            <person name="Berg A."/>
            <person name="Sharma H."/>
            <person name="Tellgren-Roth C."/>
            <person name="Debrunner-Vossbrinck B.A."/>
            <person name="Vossbrinck C.R."/>
            <person name="Barandun J."/>
        </authorList>
    </citation>
    <scope>NUCLEOTIDE SEQUENCE</scope>
    <source>
        <strain evidence="2">Illinois isolate</strain>
    </source>
</reference>
<gene>
    <name evidence="2" type="ORF">VNE69_03256</name>
</gene>
<dbReference type="Proteomes" id="UP001334084">
    <property type="component" value="Chromosome 3"/>
</dbReference>